<name>A0A6A5ACQ7_APHAT</name>
<evidence type="ECO:0000256" key="2">
    <source>
        <dbReference type="SAM" id="MobiDB-lite"/>
    </source>
</evidence>
<comment type="caution">
    <text evidence="3">The sequence shown here is derived from an EMBL/GenBank/DDBJ whole genome shotgun (WGS) entry which is preliminary data.</text>
</comment>
<gene>
    <name evidence="3" type="ORF">AaE_009220</name>
</gene>
<dbReference type="AlphaFoldDB" id="A0A6A5ACQ7"/>
<feature type="region of interest" description="Disordered" evidence="2">
    <location>
        <begin position="253"/>
        <end position="276"/>
    </location>
</feature>
<reference evidence="3 4" key="1">
    <citation type="submission" date="2019-06" db="EMBL/GenBank/DDBJ databases">
        <title>Genomics analysis of Aphanomyces spp. identifies a new class of oomycete effector associated with host adaptation.</title>
        <authorList>
            <person name="Gaulin E."/>
        </authorList>
    </citation>
    <scope>NUCLEOTIDE SEQUENCE [LARGE SCALE GENOMIC DNA]</scope>
    <source>
        <strain evidence="3 4">E</strain>
    </source>
</reference>
<feature type="coiled-coil region" evidence="1">
    <location>
        <begin position="214"/>
        <end position="241"/>
    </location>
</feature>
<dbReference type="Proteomes" id="UP000469452">
    <property type="component" value="Unassembled WGS sequence"/>
</dbReference>
<evidence type="ECO:0000313" key="3">
    <source>
        <dbReference type="EMBL" id="KAF0732548.1"/>
    </source>
</evidence>
<protein>
    <submittedName>
        <fullName evidence="3">Uncharacterized protein</fullName>
    </submittedName>
</protein>
<keyword evidence="1" id="KW-0175">Coiled coil</keyword>
<sequence length="421" mass="46174">MDAAATMKVSVAALPGVHSHINRLLNRICQPAGVLADLTSHSFRRGGAQFANGSSELSPQWIFDRGSWNMTATNKAFAYVNTSNEDQKVARVLSGWPAGATVVAPSLEIFDAATKKELARMQAVLFASCIGMQDNKYNHSNHNEVVTLLMVYLTRSYPMLKALCASAPLVKRIDTVAKQVGVNIEAFVAWGTLLRNRKVQASEAVSMSTMSSFAEQQTDMIQVLTEQNKRLMDRIQDVEATLAASASTAGQSVGTMPLAKGAKRDASVPESDVVPAKKSRGEAIMPSTLWFEWFTLVPRPWNQGNDGNRQRRSDMKLLVDLMRLFIEGGYSLDEHKDGYRDEVLKLGKSAEMKLGLYLKEKGIKAKAGGACLKKLRELHCAGHLDAHIQRFDALFRAGLVEDPSPLSSINQLRPLQLNASI</sequence>
<accession>A0A6A5ACQ7</accession>
<evidence type="ECO:0000256" key="1">
    <source>
        <dbReference type="SAM" id="Coils"/>
    </source>
</evidence>
<dbReference type="VEuPathDB" id="FungiDB:H257_03260"/>
<proteinExistence type="predicted"/>
<dbReference type="EMBL" id="VJMI01015128">
    <property type="protein sequence ID" value="KAF0732548.1"/>
    <property type="molecule type" value="Genomic_DNA"/>
</dbReference>
<evidence type="ECO:0000313" key="4">
    <source>
        <dbReference type="Proteomes" id="UP000469452"/>
    </source>
</evidence>
<organism evidence="3 4">
    <name type="scientific">Aphanomyces astaci</name>
    <name type="common">Crayfish plague agent</name>
    <dbReference type="NCBI Taxonomy" id="112090"/>
    <lineage>
        <taxon>Eukaryota</taxon>
        <taxon>Sar</taxon>
        <taxon>Stramenopiles</taxon>
        <taxon>Oomycota</taxon>
        <taxon>Saprolegniomycetes</taxon>
        <taxon>Saprolegniales</taxon>
        <taxon>Verrucalvaceae</taxon>
        <taxon>Aphanomyces</taxon>
    </lineage>
</organism>